<keyword evidence="1" id="KW-1133">Transmembrane helix</keyword>
<protein>
    <submittedName>
        <fullName evidence="2">Uncharacterized protein</fullName>
    </submittedName>
</protein>
<proteinExistence type="predicted"/>
<sequence length="243" mass="28296">MKDPEHNSWKNRLPEHLPDEIVWDRILDKKSLDQQVSNLKNQLPIHTPKENLWFGIQKGIERKKRIIAFYRFSAAAVFLFGIWGMIWLAKQQNDFKEEFLMTDITNTIIIQPTLIHAPPQDVREIKSTSPSKNEIPNSPELIPTIEKKEIVKAIEVAIPLPEIFVAEIYTDEIEAELDTAKDIKGSKKVIAVNWEEPRRRIKIDGFNVELSEKELEAINELNNRKKGRLRLQINALTARLYEQ</sequence>
<organism evidence="2 3">
    <name type="scientific">Belliella aquatica</name>
    <dbReference type="NCBI Taxonomy" id="1323734"/>
    <lineage>
        <taxon>Bacteria</taxon>
        <taxon>Pseudomonadati</taxon>
        <taxon>Bacteroidota</taxon>
        <taxon>Cytophagia</taxon>
        <taxon>Cytophagales</taxon>
        <taxon>Cyclobacteriaceae</taxon>
        <taxon>Belliella</taxon>
    </lineage>
</organism>
<name>A0ABQ1N0F8_9BACT</name>
<keyword evidence="1" id="KW-0812">Transmembrane</keyword>
<dbReference type="RefSeq" id="WP_188444017.1">
    <property type="nucleotide sequence ID" value="NZ_BMFD01000014.1"/>
</dbReference>
<gene>
    <name evidence="2" type="ORF">GCM10010993_31020</name>
</gene>
<keyword evidence="1" id="KW-0472">Membrane</keyword>
<feature type="transmembrane region" description="Helical" evidence="1">
    <location>
        <begin position="68"/>
        <end position="89"/>
    </location>
</feature>
<evidence type="ECO:0000256" key="1">
    <source>
        <dbReference type="SAM" id="Phobius"/>
    </source>
</evidence>
<reference evidence="3" key="1">
    <citation type="journal article" date="2019" name="Int. J. Syst. Evol. Microbiol.">
        <title>The Global Catalogue of Microorganisms (GCM) 10K type strain sequencing project: providing services to taxonomists for standard genome sequencing and annotation.</title>
        <authorList>
            <consortium name="The Broad Institute Genomics Platform"/>
            <consortium name="The Broad Institute Genome Sequencing Center for Infectious Disease"/>
            <person name="Wu L."/>
            <person name="Ma J."/>
        </authorList>
    </citation>
    <scope>NUCLEOTIDE SEQUENCE [LARGE SCALE GENOMIC DNA]</scope>
    <source>
        <strain evidence="3">CGMCC 1.12479</strain>
    </source>
</reference>
<accession>A0ABQ1N0F8</accession>
<comment type="caution">
    <text evidence="2">The sequence shown here is derived from an EMBL/GenBank/DDBJ whole genome shotgun (WGS) entry which is preliminary data.</text>
</comment>
<dbReference type="EMBL" id="BMFD01000014">
    <property type="protein sequence ID" value="GGC50244.1"/>
    <property type="molecule type" value="Genomic_DNA"/>
</dbReference>
<dbReference type="Proteomes" id="UP000635885">
    <property type="component" value="Unassembled WGS sequence"/>
</dbReference>
<keyword evidence="3" id="KW-1185">Reference proteome</keyword>
<evidence type="ECO:0000313" key="3">
    <source>
        <dbReference type="Proteomes" id="UP000635885"/>
    </source>
</evidence>
<evidence type="ECO:0000313" key="2">
    <source>
        <dbReference type="EMBL" id="GGC50244.1"/>
    </source>
</evidence>